<feature type="domain" description="Prokaryotic-type class I peptide chain release factors" evidence="4">
    <location>
        <begin position="174"/>
        <end position="190"/>
    </location>
</feature>
<dbReference type="Pfam" id="PF03462">
    <property type="entry name" value="PCRF"/>
    <property type="match status" value="1"/>
</dbReference>
<name>A0A0B7A8Z8_9EUPU</name>
<dbReference type="PROSITE" id="PS00745">
    <property type="entry name" value="RF_PROK_I"/>
    <property type="match status" value="1"/>
</dbReference>
<evidence type="ECO:0000313" key="5">
    <source>
        <dbReference type="EMBL" id="CEK77162.1"/>
    </source>
</evidence>
<reference evidence="5" key="1">
    <citation type="submission" date="2014-12" db="EMBL/GenBank/DDBJ databases">
        <title>Insight into the proteome of Arion vulgaris.</title>
        <authorList>
            <person name="Aradska J."/>
            <person name="Bulat T."/>
            <person name="Smidak R."/>
            <person name="Sarate P."/>
            <person name="Gangsoo J."/>
            <person name="Sialana F."/>
            <person name="Bilban M."/>
            <person name="Lubec G."/>
        </authorList>
    </citation>
    <scope>NUCLEOTIDE SEQUENCE</scope>
    <source>
        <tissue evidence="5">Skin</tissue>
    </source>
</reference>
<dbReference type="Gene3D" id="6.10.140.1950">
    <property type="match status" value="1"/>
</dbReference>
<evidence type="ECO:0000256" key="1">
    <source>
        <dbReference type="ARBA" id="ARBA00010835"/>
    </source>
</evidence>
<sequence length="320" mass="36103">MKNSEIQELVAVLNEESDQEMKKMIEKEIEKCNKALEELENELIAVLVGEDLANHSDVVLEVTAGVGGQEAMLFAAEILSMYRNYAYYKGWTITGLTDDTSDIGGTRKATIEINGQDVYKHLKFEAGVHRVQRIPKTEKAGRIHTSTISVSVLPQPKEVDIEICQEDLKIDTFRSSGPGGQSVNTTDSAVRITHIPTGTVAESRQERSQIKNKDIAMKRLKNSIYQAVIEEQETKRRAARKMQMGSRGRSEKIRTYNFQQDRITDHRLKENCSDLTTFMTGGEKLDDFINSLADLDKVHSLESMLDEYEAEIKRKKSGGR</sequence>
<dbReference type="PANTHER" id="PTHR43804">
    <property type="entry name" value="LD18447P"/>
    <property type="match status" value="1"/>
</dbReference>
<accession>A0A0B7A8Z8</accession>
<dbReference type="InterPro" id="IPR000352">
    <property type="entry name" value="Pep_chain_release_fac_I"/>
</dbReference>
<dbReference type="EMBL" id="HACG01030297">
    <property type="protein sequence ID" value="CEK77162.1"/>
    <property type="molecule type" value="Transcribed_RNA"/>
</dbReference>
<dbReference type="PANTHER" id="PTHR43804:SF7">
    <property type="entry name" value="LD18447P"/>
    <property type="match status" value="1"/>
</dbReference>
<dbReference type="Gene3D" id="3.30.160.20">
    <property type="match status" value="1"/>
</dbReference>
<dbReference type="InterPro" id="IPR050057">
    <property type="entry name" value="Prokaryotic/Mito_RF"/>
</dbReference>
<dbReference type="GO" id="GO:0005737">
    <property type="term" value="C:cytoplasm"/>
    <property type="evidence" value="ECO:0007669"/>
    <property type="project" value="UniProtKB-ARBA"/>
</dbReference>
<proteinExistence type="inferred from homology"/>
<dbReference type="SMART" id="SM00937">
    <property type="entry name" value="PCRF"/>
    <property type="match status" value="1"/>
</dbReference>
<keyword evidence="3" id="KW-0648">Protein biosynthesis</keyword>
<dbReference type="Gene3D" id="3.30.70.1660">
    <property type="match status" value="1"/>
</dbReference>
<evidence type="ECO:0000256" key="2">
    <source>
        <dbReference type="ARBA" id="ARBA00022481"/>
    </source>
</evidence>
<evidence type="ECO:0000259" key="4">
    <source>
        <dbReference type="PROSITE" id="PS00745"/>
    </source>
</evidence>
<dbReference type="Pfam" id="PF00472">
    <property type="entry name" value="RF-1"/>
    <property type="match status" value="1"/>
</dbReference>
<dbReference type="SUPFAM" id="SSF75620">
    <property type="entry name" value="Release factor"/>
    <property type="match status" value="1"/>
</dbReference>
<dbReference type="FunFam" id="3.30.160.20:FF:000004">
    <property type="entry name" value="Peptide chain release factor 1"/>
    <property type="match status" value="1"/>
</dbReference>
<protein>
    <recommendedName>
        <fullName evidence="4">Prokaryotic-type class I peptide chain release factors domain-containing protein</fullName>
    </recommendedName>
</protein>
<dbReference type="GO" id="GO:0003747">
    <property type="term" value="F:translation release factor activity"/>
    <property type="evidence" value="ECO:0007669"/>
    <property type="project" value="InterPro"/>
</dbReference>
<evidence type="ECO:0000256" key="3">
    <source>
        <dbReference type="ARBA" id="ARBA00022917"/>
    </source>
</evidence>
<comment type="similarity">
    <text evidence="1">Belongs to the prokaryotic/mitochondrial release factor family.</text>
</comment>
<dbReference type="InterPro" id="IPR045853">
    <property type="entry name" value="Pep_chain_release_fac_I_sf"/>
</dbReference>
<gene>
    <name evidence="5" type="primary">ORF103249</name>
</gene>
<dbReference type="AlphaFoldDB" id="A0A0B7A8Z8"/>
<organism evidence="5">
    <name type="scientific">Arion vulgaris</name>
    <dbReference type="NCBI Taxonomy" id="1028688"/>
    <lineage>
        <taxon>Eukaryota</taxon>
        <taxon>Metazoa</taxon>
        <taxon>Spiralia</taxon>
        <taxon>Lophotrochozoa</taxon>
        <taxon>Mollusca</taxon>
        <taxon>Gastropoda</taxon>
        <taxon>Heterobranchia</taxon>
        <taxon>Euthyneura</taxon>
        <taxon>Panpulmonata</taxon>
        <taxon>Eupulmonata</taxon>
        <taxon>Stylommatophora</taxon>
        <taxon>Helicina</taxon>
        <taxon>Arionoidea</taxon>
        <taxon>Arionidae</taxon>
        <taxon>Arion</taxon>
    </lineage>
</organism>
<keyword evidence="2" id="KW-0488">Methylation</keyword>
<dbReference type="InterPro" id="IPR005139">
    <property type="entry name" value="PCRF"/>
</dbReference>